<keyword evidence="3" id="KW-1185">Reference proteome</keyword>
<dbReference type="Proteomes" id="UP000461010">
    <property type="component" value="Unassembled WGS sequence"/>
</dbReference>
<evidence type="ECO:0000313" key="1">
    <source>
        <dbReference type="EMBL" id="KAB7887257.1"/>
    </source>
</evidence>
<reference evidence="3 4" key="1">
    <citation type="submission" date="2019-10" db="EMBL/GenBank/DDBJ databases">
        <title>Poseidonibacter ostreae sp. nov., isolated from the gut of the Ostrea denselamellosa.</title>
        <authorList>
            <person name="Choi A."/>
        </authorList>
    </citation>
    <scope>NUCLEOTIDE SEQUENCE [LARGE SCALE GENOMIC DNA]</scope>
    <source>
        <strain evidence="1 4">SJOD-M-33</strain>
        <strain evidence="2 3">SJOD-M-5</strain>
    </source>
</reference>
<organism evidence="1 4">
    <name type="scientific">Poseidonibacter ostreae</name>
    <dbReference type="NCBI Taxonomy" id="2654171"/>
    <lineage>
        <taxon>Bacteria</taxon>
        <taxon>Pseudomonadati</taxon>
        <taxon>Campylobacterota</taxon>
        <taxon>Epsilonproteobacteria</taxon>
        <taxon>Campylobacterales</taxon>
        <taxon>Arcobacteraceae</taxon>
        <taxon>Poseidonibacter</taxon>
    </lineage>
</organism>
<protein>
    <submittedName>
        <fullName evidence="1">Uncharacterized protein</fullName>
    </submittedName>
</protein>
<proteinExistence type="predicted"/>
<evidence type="ECO:0000313" key="2">
    <source>
        <dbReference type="EMBL" id="KAB7889528.1"/>
    </source>
</evidence>
<evidence type="ECO:0000313" key="4">
    <source>
        <dbReference type="Proteomes" id="UP000472839"/>
    </source>
</evidence>
<accession>A0A6L4WRI0</accession>
<dbReference type="AlphaFoldDB" id="A0A6L4WRI0"/>
<dbReference type="RefSeq" id="WP_152191036.1">
    <property type="nucleotide sequence ID" value="NZ_WFKI01000001.1"/>
</dbReference>
<comment type="caution">
    <text evidence="1">The sequence shown here is derived from an EMBL/GenBank/DDBJ whole genome shotgun (WGS) entry which is preliminary data.</text>
</comment>
<dbReference type="Proteomes" id="UP000472839">
    <property type="component" value="Unassembled WGS sequence"/>
</dbReference>
<dbReference type="EMBL" id="WFKK01000033">
    <property type="protein sequence ID" value="KAB7887257.1"/>
    <property type="molecule type" value="Genomic_DNA"/>
</dbReference>
<dbReference type="EMBL" id="WFKJ01000034">
    <property type="protein sequence ID" value="KAB7889528.1"/>
    <property type="molecule type" value="Genomic_DNA"/>
</dbReference>
<name>A0A6L4WRI0_9BACT</name>
<evidence type="ECO:0000313" key="3">
    <source>
        <dbReference type="Proteomes" id="UP000461010"/>
    </source>
</evidence>
<sequence>MDINKYFSKTNIINNLAHYETYYQVALGLLINTSKTKEIDSEIKLEYALGSIYELLKELENEDNLDSIFDTELQKQSAMDALQHFTNENIQAVKNEEIDIENSVNMINDNLFFNDLLLDICKENLATKINKWENIINDDVAKAIMNSLQALKSE</sequence>
<gene>
    <name evidence="2" type="ORF">GBG18_10905</name>
    <name evidence="1" type="ORF">GBG19_11000</name>
</gene>